<dbReference type="RefSeq" id="WP_069240527.1">
    <property type="nucleotide sequence ID" value="NZ_CP013422.1"/>
</dbReference>
<feature type="transmembrane region" description="Helical" evidence="7">
    <location>
        <begin position="113"/>
        <end position="134"/>
    </location>
</feature>
<feature type="transmembrane region" description="Helical" evidence="7">
    <location>
        <begin position="170"/>
        <end position="186"/>
    </location>
</feature>
<comment type="similarity">
    <text evidence="2">Belongs to the UPF0126 family.</text>
</comment>
<evidence type="ECO:0000256" key="6">
    <source>
        <dbReference type="ARBA" id="ARBA00023136"/>
    </source>
</evidence>
<evidence type="ECO:0000256" key="7">
    <source>
        <dbReference type="SAM" id="Phobius"/>
    </source>
</evidence>
<gene>
    <name evidence="9" type="ORF">WJ35_28540</name>
</gene>
<protein>
    <recommendedName>
        <fullName evidence="8">Glycine transporter domain-containing protein</fullName>
    </recommendedName>
</protein>
<evidence type="ECO:0000259" key="8">
    <source>
        <dbReference type="Pfam" id="PF03458"/>
    </source>
</evidence>
<comment type="subcellular location">
    <subcellularLocation>
        <location evidence="1">Cell membrane</location>
        <topology evidence="1">Multi-pass membrane protein</topology>
    </subcellularLocation>
</comment>
<dbReference type="Proteomes" id="UP000243680">
    <property type="component" value="Chromosome 2"/>
</dbReference>
<evidence type="ECO:0000313" key="9">
    <source>
        <dbReference type="EMBL" id="AOJ78867.1"/>
    </source>
</evidence>
<dbReference type="AlphaFoldDB" id="A0A1B4LNW6"/>
<evidence type="ECO:0000313" key="10">
    <source>
        <dbReference type="Proteomes" id="UP000243680"/>
    </source>
</evidence>
<keyword evidence="5 7" id="KW-1133">Transmembrane helix</keyword>
<sequence length="203" mass="21282">MHTLYLIAIVAEAMSGALMGMRRGMDRFGLALVGAVTALGGGTVRDVLLGHYPLGWIAHPEYLVITLAAATFASWAARRLARMKTLFVTVDAVGLAAFTIIGCDIGATTGSAPVIVVLAGAITGVCGGMLRDLLCNEMPLILREELYASVAFCTGALYVGMQYLGIGADVATVVALAAGFAMRMLAVRLGWKLRTFAVADVER</sequence>
<feature type="domain" description="Glycine transporter" evidence="8">
    <location>
        <begin position="89"/>
        <end position="162"/>
    </location>
</feature>
<feature type="domain" description="Glycine transporter" evidence="8">
    <location>
        <begin position="4"/>
        <end position="75"/>
    </location>
</feature>
<feature type="transmembrane region" description="Helical" evidence="7">
    <location>
        <begin position="86"/>
        <end position="107"/>
    </location>
</feature>
<keyword evidence="3" id="KW-1003">Cell membrane</keyword>
<feature type="transmembrane region" description="Helical" evidence="7">
    <location>
        <begin position="146"/>
        <end position="164"/>
    </location>
</feature>
<evidence type="ECO:0000256" key="1">
    <source>
        <dbReference type="ARBA" id="ARBA00004651"/>
    </source>
</evidence>
<organism evidence="9 10">
    <name type="scientific">Burkholderia ubonensis</name>
    <dbReference type="NCBI Taxonomy" id="101571"/>
    <lineage>
        <taxon>Bacteria</taxon>
        <taxon>Pseudomonadati</taxon>
        <taxon>Pseudomonadota</taxon>
        <taxon>Betaproteobacteria</taxon>
        <taxon>Burkholderiales</taxon>
        <taxon>Burkholderiaceae</taxon>
        <taxon>Burkholderia</taxon>
        <taxon>Burkholderia cepacia complex</taxon>
    </lineage>
</organism>
<evidence type="ECO:0000256" key="4">
    <source>
        <dbReference type="ARBA" id="ARBA00022692"/>
    </source>
</evidence>
<dbReference type="Pfam" id="PF03458">
    <property type="entry name" value="Gly_transporter"/>
    <property type="match status" value="2"/>
</dbReference>
<reference evidence="9 10" key="1">
    <citation type="submission" date="2015-12" db="EMBL/GenBank/DDBJ databases">
        <title>Diversity of Burkholderia near neighbor genomes.</title>
        <authorList>
            <person name="Sahl J."/>
            <person name="Wagner D."/>
            <person name="Keim P."/>
        </authorList>
    </citation>
    <scope>NUCLEOTIDE SEQUENCE [LARGE SCALE GENOMIC DNA]</scope>
    <source>
        <strain evidence="9 10">MSMB0783</strain>
    </source>
</reference>
<dbReference type="PANTHER" id="PTHR30506">
    <property type="entry name" value="INNER MEMBRANE PROTEIN"/>
    <property type="match status" value="1"/>
</dbReference>
<feature type="transmembrane region" description="Helical" evidence="7">
    <location>
        <begin position="56"/>
        <end position="77"/>
    </location>
</feature>
<dbReference type="InterPro" id="IPR005115">
    <property type="entry name" value="Gly_transporter"/>
</dbReference>
<keyword evidence="6 7" id="KW-0472">Membrane</keyword>
<accession>A0A1B4LNW6</accession>
<dbReference type="GO" id="GO:0005886">
    <property type="term" value="C:plasma membrane"/>
    <property type="evidence" value="ECO:0007669"/>
    <property type="project" value="UniProtKB-SubCell"/>
</dbReference>
<dbReference type="EMBL" id="CP013422">
    <property type="protein sequence ID" value="AOJ78867.1"/>
    <property type="molecule type" value="Genomic_DNA"/>
</dbReference>
<name>A0A1B4LNW6_9BURK</name>
<keyword evidence="4 7" id="KW-0812">Transmembrane</keyword>
<evidence type="ECO:0000256" key="3">
    <source>
        <dbReference type="ARBA" id="ARBA00022475"/>
    </source>
</evidence>
<proteinExistence type="inferred from homology"/>
<dbReference type="PANTHER" id="PTHR30506:SF3">
    <property type="entry name" value="UPF0126 INNER MEMBRANE PROTEIN YADS-RELATED"/>
    <property type="match status" value="1"/>
</dbReference>
<evidence type="ECO:0000256" key="2">
    <source>
        <dbReference type="ARBA" id="ARBA00008193"/>
    </source>
</evidence>
<evidence type="ECO:0000256" key="5">
    <source>
        <dbReference type="ARBA" id="ARBA00022989"/>
    </source>
</evidence>